<accession>A0A094Q1R3</accession>
<organism evidence="1">
    <name type="scientific">freshwater metagenome</name>
    <dbReference type="NCBI Taxonomy" id="449393"/>
    <lineage>
        <taxon>unclassified sequences</taxon>
        <taxon>metagenomes</taxon>
        <taxon>ecological metagenomes</taxon>
    </lineage>
</organism>
<comment type="caution">
    <text evidence="1">The sequence shown here is derived from an EMBL/GenBank/DDBJ whole genome shotgun (WGS) entry which is preliminary data.</text>
</comment>
<reference evidence="1" key="1">
    <citation type="submission" date="2014-05" db="EMBL/GenBank/DDBJ databases">
        <title>Key roles for freshwater Actinobacteria revealed by deep metagenomic sequencing.</title>
        <authorList>
            <person name="Ghai R."/>
            <person name="Mizuno C.M."/>
            <person name="Picazo A."/>
            <person name="Camacho A."/>
            <person name="Rodriguez-Valera F."/>
        </authorList>
    </citation>
    <scope>NUCLEOTIDE SEQUENCE</scope>
</reference>
<dbReference type="AlphaFoldDB" id="A0A094Q1R3"/>
<protein>
    <recommendedName>
        <fullName evidence="2">(d)CMP kinase</fullName>
    </recommendedName>
</protein>
<sequence>MWRLWVGGVGMQLIDALDEIAQGVDQPIIAIDGPAGAGKTTLASTIFLALSPHISTKVIHMDELYPGWESALGDELTKTLTWVTSCHKAKKPLLYSSFNWAANEFADPKSHPSTQLLILEGVASAQIAIEESLATSIWLDLDPLIGYQRVIDRDGEKISREMTQWLVMQEQHFAADRTKERCEFLLST</sequence>
<dbReference type="Gene3D" id="3.40.50.300">
    <property type="entry name" value="P-loop containing nucleotide triphosphate hydrolases"/>
    <property type="match status" value="1"/>
</dbReference>
<proteinExistence type="predicted"/>
<evidence type="ECO:0008006" key="2">
    <source>
        <dbReference type="Google" id="ProtNLM"/>
    </source>
</evidence>
<dbReference type="InterPro" id="IPR027417">
    <property type="entry name" value="P-loop_NTPase"/>
</dbReference>
<dbReference type="SUPFAM" id="SSF52540">
    <property type="entry name" value="P-loop containing nucleoside triphosphate hydrolases"/>
    <property type="match status" value="1"/>
</dbReference>
<gene>
    <name evidence="1" type="ORF">GM50_12030</name>
</gene>
<name>A0A094Q1R3_9ZZZZ</name>
<dbReference type="EMBL" id="JNSK01000045">
    <property type="protein sequence ID" value="KGA17327.1"/>
    <property type="molecule type" value="Genomic_DNA"/>
</dbReference>
<evidence type="ECO:0000313" key="1">
    <source>
        <dbReference type="EMBL" id="KGA17327.1"/>
    </source>
</evidence>